<dbReference type="EMBL" id="WIXE01012080">
    <property type="protein sequence ID" value="KAK5976249.1"/>
    <property type="molecule type" value="Genomic_DNA"/>
</dbReference>
<gene>
    <name evidence="2" type="ORF">GCK32_005196</name>
</gene>
<evidence type="ECO:0000313" key="3">
    <source>
        <dbReference type="Proteomes" id="UP001331761"/>
    </source>
</evidence>
<organism evidence="2 3">
    <name type="scientific">Trichostrongylus colubriformis</name>
    <name type="common">Black scour worm</name>
    <dbReference type="NCBI Taxonomy" id="6319"/>
    <lineage>
        <taxon>Eukaryota</taxon>
        <taxon>Metazoa</taxon>
        <taxon>Ecdysozoa</taxon>
        <taxon>Nematoda</taxon>
        <taxon>Chromadorea</taxon>
        <taxon>Rhabditida</taxon>
        <taxon>Rhabditina</taxon>
        <taxon>Rhabditomorpha</taxon>
        <taxon>Strongyloidea</taxon>
        <taxon>Trichostrongylidae</taxon>
        <taxon>Trichostrongylus</taxon>
    </lineage>
</organism>
<sequence length="151" mass="18236">MKLFFVLCLLVEAQAYQWNEGTVEEEYEGPVDKYDRLDDLLRLIFGYSTECLRYRGDESPQVIRADDIVAMQFYRKVKQLSPDLQDLYIRFYNVFEEFGRYHIRRAETKETLIDMWKGLSEDEKEELQRTFIGFELIDDMANNRTRSHNEY</sequence>
<reference evidence="2 3" key="1">
    <citation type="submission" date="2019-10" db="EMBL/GenBank/DDBJ databases">
        <title>Assembly and Annotation for the nematode Trichostrongylus colubriformis.</title>
        <authorList>
            <person name="Martin J."/>
        </authorList>
    </citation>
    <scope>NUCLEOTIDE SEQUENCE [LARGE SCALE GENOMIC DNA]</scope>
    <source>
        <strain evidence="2">G859</strain>
        <tissue evidence="2">Whole worm</tissue>
    </source>
</reference>
<keyword evidence="3" id="KW-1185">Reference proteome</keyword>
<dbReference type="AlphaFoldDB" id="A0AAN8J1R0"/>
<feature type="signal peptide" evidence="1">
    <location>
        <begin position="1"/>
        <end position="15"/>
    </location>
</feature>
<dbReference type="Proteomes" id="UP001331761">
    <property type="component" value="Unassembled WGS sequence"/>
</dbReference>
<feature type="chain" id="PRO_5042971789" evidence="1">
    <location>
        <begin position="16"/>
        <end position="151"/>
    </location>
</feature>
<evidence type="ECO:0000256" key="1">
    <source>
        <dbReference type="SAM" id="SignalP"/>
    </source>
</evidence>
<evidence type="ECO:0000313" key="2">
    <source>
        <dbReference type="EMBL" id="KAK5976249.1"/>
    </source>
</evidence>
<protein>
    <submittedName>
        <fullName evidence="2">Uncharacterized protein</fullName>
    </submittedName>
</protein>
<name>A0AAN8J1R0_TRICO</name>
<keyword evidence="1" id="KW-0732">Signal</keyword>
<accession>A0AAN8J1R0</accession>
<proteinExistence type="predicted"/>
<comment type="caution">
    <text evidence="2">The sequence shown here is derived from an EMBL/GenBank/DDBJ whole genome shotgun (WGS) entry which is preliminary data.</text>
</comment>